<protein>
    <submittedName>
        <fullName evidence="1">Uncharacterized protein</fullName>
    </submittedName>
</protein>
<name>A0A9Q8T7G1_9PEZI</name>
<accession>A0A9Q8T7G1</accession>
<dbReference type="AlphaFoldDB" id="A0A9Q8T7G1"/>
<dbReference type="GeneID" id="73350016"/>
<organism evidence="1 2">
    <name type="scientific">Colletotrichum lupini</name>
    <dbReference type="NCBI Taxonomy" id="145971"/>
    <lineage>
        <taxon>Eukaryota</taxon>
        <taxon>Fungi</taxon>
        <taxon>Dikarya</taxon>
        <taxon>Ascomycota</taxon>
        <taxon>Pezizomycotina</taxon>
        <taxon>Sordariomycetes</taxon>
        <taxon>Hypocreomycetidae</taxon>
        <taxon>Glomerellales</taxon>
        <taxon>Glomerellaceae</taxon>
        <taxon>Colletotrichum</taxon>
        <taxon>Colletotrichum acutatum species complex</taxon>
    </lineage>
</organism>
<evidence type="ECO:0000313" key="2">
    <source>
        <dbReference type="Proteomes" id="UP000830671"/>
    </source>
</evidence>
<proteinExistence type="predicted"/>
<dbReference type="KEGG" id="clup:CLUP02_16082"/>
<reference evidence="1" key="1">
    <citation type="journal article" date="2021" name="Mol. Plant Microbe Interact.">
        <title>Complete Genome Sequence of the Plant-Pathogenic Fungus Colletotrichum lupini.</title>
        <authorList>
            <person name="Baroncelli R."/>
            <person name="Pensec F."/>
            <person name="Da Lio D."/>
            <person name="Boufleur T."/>
            <person name="Vicente I."/>
            <person name="Sarrocco S."/>
            <person name="Picot A."/>
            <person name="Baraldi E."/>
            <person name="Sukno S."/>
            <person name="Thon M."/>
            <person name="Le Floch G."/>
        </authorList>
    </citation>
    <scope>NUCLEOTIDE SEQUENCE</scope>
    <source>
        <strain evidence="1">IMI 504893</strain>
    </source>
</reference>
<dbReference type="RefSeq" id="XP_049152153.1">
    <property type="nucleotide sequence ID" value="XM_049295006.1"/>
</dbReference>
<dbReference type="Proteomes" id="UP000830671">
    <property type="component" value="Chromosome 9"/>
</dbReference>
<sequence length="60" mass="7048">MLLDHQLYFFPALRKYWNIARYGSSSANLPLGNMAQMQTEKWGREEEKIAKGEERGWKTA</sequence>
<keyword evidence="2" id="KW-1185">Reference proteome</keyword>
<dbReference type="EMBL" id="CP019481">
    <property type="protein sequence ID" value="UQC90552.1"/>
    <property type="molecule type" value="Genomic_DNA"/>
</dbReference>
<evidence type="ECO:0000313" key="1">
    <source>
        <dbReference type="EMBL" id="UQC90552.1"/>
    </source>
</evidence>
<gene>
    <name evidence="1" type="ORF">CLUP02_16082</name>
</gene>